<accession>A0A859QCV5</accession>
<dbReference type="PANTHER" id="PTHR30614:SF0">
    <property type="entry name" value="L-CYSTINE TRANSPORT SYSTEM PERMEASE PROTEIN TCYL"/>
    <property type="match status" value="1"/>
</dbReference>
<keyword evidence="6" id="KW-0029">Amino-acid transport</keyword>
<evidence type="ECO:0000256" key="5">
    <source>
        <dbReference type="ARBA" id="ARBA00022692"/>
    </source>
</evidence>
<feature type="transmembrane region" description="Helical" evidence="9">
    <location>
        <begin position="50"/>
        <end position="71"/>
    </location>
</feature>
<sequence>MELFFYFLGKTLPGLLVSLQVIVGVVAIGIPLGMLLALGLVNTSRPIHGAALVAVEICRGIPALVMLYIVYFGLPQFEVILDAIPSACMALGISMGGFLADVFRAGFLAVPMGQREAASALGLSRPTAFFRVILPQTVRIVTPPVLGYVISYFQATALAYTIAVPELMSRAYSVASDNFRFLEALTLAGVLYAIICIPSAFVVNRMSEREGASSKH</sequence>
<keyword evidence="11" id="KW-1185">Reference proteome</keyword>
<dbReference type="Gene3D" id="1.10.3720.10">
    <property type="entry name" value="MetI-like"/>
    <property type="match status" value="1"/>
</dbReference>
<dbReference type="EMBL" id="CP041238">
    <property type="protein sequence ID" value="QLL61482.1"/>
    <property type="molecule type" value="Genomic_DNA"/>
</dbReference>
<organism evidence="10 11">
    <name type="scientific">Sinorhizobium mexicanum</name>
    <dbReference type="NCBI Taxonomy" id="375549"/>
    <lineage>
        <taxon>Bacteria</taxon>
        <taxon>Pseudomonadati</taxon>
        <taxon>Pseudomonadota</taxon>
        <taxon>Alphaproteobacteria</taxon>
        <taxon>Hyphomicrobiales</taxon>
        <taxon>Rhizobiaceae</taxon>
        <taxon>Sinorhizobium/Ensifer group</taxon>
        <taxon>Sinorhizobium</taxon>
    </lineage>
</organism>
<dbReference type="KEGG" id="emx:FKV68_08495"/>
<dbReference type="InterPro" id="IPR035906">
    <property type="entry name" value="MetI-like_sf"/>
</dbReference>
<gene>
    <name evidence="10" type="ORF">FKV68_08495</name>
</gene>
<evidence type="ECO:0000256" key="9">
    <source>
        <dbReference type="RuleBase" id="RU363032"/>
    </source>
</evidence>
<keyword evidence="3 9" id="KW-0813">Transport</keyword>
<dbReference type="CDD" id="cd06261">
    <property type="entry name" value="TM_PBP2"/>
    <property type="match status" value="1"/>
</dbReference>
<dbReference type="GO" id="GO:0022857">
    <property type="term" value="F:transmembrane transporter activity"/>
    <property type="evidence" value="ECO:0007669"/>
    <property type="project" value="InterPro"/>
</dbReference>
<evidence type="ECO:0000256" key="6">
    <source>
        <dbReference type="ARBA" id="ARBA00022970"/>
    </source>
</evidence>
<evidence type="ECO:0000256" key="3">
    <source>
        <dbReference type="ARBA" id="ARBA00022448"/>
    </source>
</evidence>
<feature type="transmembrane region" description="Helical" evidence="9">
    <location>
        <begin position="184"/>
        <end position="203"/>
    </location>
</feature>
<evidence type="ECO:0000256" key="1">
    <source>
        <dbReference type="ARBA" id="ARBA00004429"/>
    </source>
</evidence>
<dbReference type="Pfam" id="PF00528">
    <property type="entry name" value="BPD_transp_1"/>
    <property type="match status" value="1"/>
</dbReference>
<evidence type="ECO:0000256" key="8">
    <source>
        <dbReference type="ARBA" id="ARBA00023136"/>
    </source>
</evidence>
<dbReference type="AlphaFoldDB" id="A0A859QCV5"/>
<dbReference type="GO" id="GO:0043190">
    <property type="term" value="C:ATP-binding cassette (ABC) transporter complex"/>
    <property type="evidence" value="ECO:0007669"/>
    <property type="project" value="InterPro"/>
</dbReference>
<dbReference type="NCBIfam" id="TIGR01726">
    <property type="entry name" value="HEQRo_perm_3TM"/>
    <property type="match status" value="1"/>
</dbReference>
<comment type="subcellular location">
    <subcellularLocation>
        <location evidence="1">Cell inner membrane</location>
        <topology evidence="1">Multi-pass membrane protein</topology>
    </subcellularLocation>
    <subcellularLocation>
        <location evidence="9">Cell membrane</location>
        <topology evidence="9">Multi-pass membrane protein</topology>
    </subcellularLocation>
</comment>
<evidence type="ECO:0000313" key="10">
    <source>
        <dbReference type="EMBL" id="QLL61482.1"/>
    </source>
</evidence>
<reference evidence="10 11" key="1">
    <citation type="submission" date="2019-06" db="EMBL/GenBank/DDBJ databases">
        <title>Complete genome sequence of Ensifer mexicanus ITTG R7 isolated from nodules of Acacia angustissima (Mill.) Kuntze.</title>
        <authorList>
            <person name="Rincon-Rosales R."/>
            <person name="Rogel M.A."/>
            <person name="Guerrero G."/>
            <person name="Rincon-Molina C.I."/>
            <person name="Lopez-Lopez A."/>
            <person name="Martinez-Romero E."/>
        </authorList>
    </citation>
    <scope>NUCLEOTIDE SEQUENCE [LARGE SCALE GENOMIC DNA]</scope>
    <source>
        <strain evidence="10 11">ITTG R7</strain>
    </source>
</reference>
<dbReference type="RefSeq" id="WP_180941035.1">
    <property type="nucleotide sequence ID" value="NZ_CP041238.1"/>
</dbReference>
<dbReference type="PROSITE" id="PS50928">
    <property type="entry name" value="ABC_TM1"/>
    <property type="match status" value="1"/>
</dbReference>
<dbReference type="InterPro" id="IPR010065">
    <property type="entry name" value="AA_ABC_transptr_permease_3TM"/>
</dbReference>
<dbReference type="SUPFAM" id="SSF161098">
    <property type="entry name" value="MetI-like"/>
    <property type="match status" value="1"/>
</dbReference>
<keyword evidence="8 9" id="KW-0472">Membrane</keyword>
<keyword evidence="4" id="KW-1003">Cell membrane</keyword>
<evidence type="ECO:0000256" key="7">
    <source>
        <dbReference type="ARBA" id="ARBA00022989"/>
    </source>
</evidence>
<keyword evidence="7 9" id="KW-1133">Transmembrane helix</keyword>
<keyword evidence="5 9" id="KW-0812">Transmembrane</keyword>
<dbReference type="Proteomes" id="UP000510721">
    <property type="component" value="Chromosome"/>
</dbReference>
<dbReference type="GO" id="GO:0006865">
    <property type="term" value="P:amino acid transport"/>
    <property type="evidence" value="ECO:0007669"/>
    <property type="project" value="UniProtKB-KW"/>
</dbReference>
<dbReference type="PANTHER" id="PTHR30614">
    <property type="entry name" value="MEMBRANE COMPONENT OF AMINO ACID ABC TRANSPORTER"/>
    <property type="match status" value="1"/>
</dbReference>
<proteinExistence type="inferred from homology"/>
<comment type="similarity">
    <text evidence="2">Belongs to the binding-protein-dependent transport system permease family. HisMQ subfamily.</text>
</comment>
<dbReference type="InterPro" id="IPR000515">
    <property type="entry name" value="MetI-like"/>
</dbReference>
<evidence type="ECO:0000313" key="11">
    <source>
        <dbReference type="Proteomes" id="UP000510721"/>
    </source>
</evidence>
<name>A0A859QCV5_9HYPH</name>
<dbReference type="InterPro" id="IPR043429">
    <property type="entry name" value="ArtM/GltK/GlnP/TcyL/YhdX-like"/>
</dbReference>
<evidence type="ECO:0000256" key="4">
    <source>
        <dbReference type="ARBA" id="ARBA00022475"/>
    </source>
</evidence>
<feature type="transmembrane region" description="Helical" evidence="9">
    <location>
        <begin position="145"/>
        <end position="164"/>
    </location>
</feature>
<feature type="transmembrane region" description="Helical" evidence="9">
    <location>
        <begin position="83"/>
        <end position="103"/>
    </location>
</feature>
<feature type="transmembrane region" description="Helical" evidence="9">
    <location>
        <begin position="12"/>
        <end position="38"/>
    </location>
</feature>
<protein>
    <submittedName>
        <fullName evidence="10">Amino acid ABC transporter permease</fullName>
    </submittedName>
</protein>
<evidence type="ECO:0000256" key="2">
    <source>
        <dbReference type="ARBA" id="ARBA00010072"/>
    </source>
</evidence>